<proteinExistence type="predicted"/>
<dbReference type="OrthoDB" id="47172at2759"/>
<dbReference type="Pfam" id="PF24472">
    <property type="entry name" value="ARM_KDM8_N"/>
    <property type="match status" value="1"/>
</dbReference>
<evidence type="ECO:0000256" key="1">
    <source>
        <dbReference type="SAM" id="SignalP"/>
    </source>
</evidence>
<feature type="domain" description="DM8" evidence="2">
    <location>
        <begin position="113"/>
        <end position="166"/>
    </location>
</feature>
<name>A0A238BK45_9BILA</name>
<sequence>MLGLTIKLFIFLQTMFYFPRQDKLPKLDLWGFCSVEHKYTPGECFDPAVTEKIKETIMSFKEQNIPRIVHLQHLPDENVVGYSLIRIYKECARATLVQNFTRSEQLENFLTSTIWEKLNTGHYGQVDEAWRIFYASIMMCKAVRLKFEKQIQEALHACDMGLIMGRDIDGFALSKFAQHLHSCLPEPSTPISLKTQKHLQSPAPLPNSVYVDVYELPSFEEMLKIIEIQKPVVIRGLVNQWPAFTKW</sequence>
<feature type="chain" id="PRO_5013099412" description="DM8 domain-containing protein" evidence="1">
    <location>
        <begin position="17"/>
        <end position="247"/>
    </location>
</feature>
<evidence type="ECO:0000313" key="4">
    <source>
        <dbReference type="Proteomes" id="UP000242913"/>
    </source>
</evidence>
<dbReference type="AlphaFoldDB" id="A0A238BK45"/>
<organism evidence="3 4">
    <name type="scientific">Onchocerca flexuosa</name>
    <dbReference type="NCBI Taxonomy" id="387005"/>
    <lineage>
        <taxon>Eukaryota</taxon>
        <taxon>Metazoa</taxon>
        <taxon>Ecdysozoa</taxon>
        <taxon>Nematoda</taxon>
        <taxon>Chromadorea</taxon>
        <taxon>Rhabditida</taxon>
        <taxon>Spirurina</taxon>
        <taxon>Spiruromorpha</taxon>
        <taxon>Filarioidea</taxon>
        <taxon>Onchocercidae</taxon>
        <taxon>Onchocerca</taxon>
    </lineage>
</organism>
<feature type="non-terminal residue" evidence="3">
    <location>
        <position position="247"/>
    </location>
</feature>
<dbReference type="InterPro" id="IPR056520">
    <property type="entry name" value="ARM_KDM8_N"/>
</dbReference>
<keyword evidence="4" id="KW-1185">Reference proteome</keyword>
<protein>
    <recommendedName>
        <fullName evidence="2">DM8 domain-containing protein</fullName>
    </recommendedName>
</protein>
<feature type="signal peptide" evidence="1">
    <location>
        <begin position="1"/>
        <end position="16"/>
    </location>
</feature>
<evidence type="ECO:0000313" key="3">
    <source>
        <dbReference type="EMBL" id="OZC05632.1"/>
    </source>
</evidence>
<reference evidence="3 4" key="1">
    <citation type="submission" date="2015-12" db="EMBL/GenBank/DDBJ databases">
        <title>Draft genome of the nematode, Onchocerca flexuosa.</title>
        <authorList>
            <person name="Mitreva M."/>
        </authorList>
    </citation>
    <scope>NUCLEOTIDE SEQUENCE [LARGE SCALE GENOMIC DNA]</scope>
    <source>
        <strain evidence="3">Red Deer</strain>
    </source>
</reference>
<accession>A0A238BK45</accession>
<dbReference type="EMBL" id="KZ270614">
    <property type="protein sequence ID" value="OZC05632.1"/>
    <property type="molecule type" value="Genomic_DNA"/>
</dbReference>
<evidence type="ECO:0000259" key="2">
    <source>
        <dbReference type="Pfam" id="PF24472"/>
    </source>
</evidence>
<dbReference type="Proteomes" id="UP000242913">
    <property type="component" value="Unassembled WGS sequence"/>
</dbReference>
<keyword evidence="1" id="KW-0732">Signal</keyword>
<gene>
    <name evidence="3" type="ORF">X798_07393</name>
</gene>